<feature type="domain" description="CRIM" evidence="3">
    <location>
        <begin position="568"/>
        <end position="670"/>
    </location>
</feature>
<feature type="compositionally biased region" description="Basic and acidic residues" evidence="2">
    <location>
        <begin position="349"/>
        <end position="372"/>
    </location>
</feature>
<proteinExistence type="inferred from homology"/>
<evidence type="ECO:0000256" key="2">
    <source>
        <dbReference type="SAM" id="MobiDB-lite"/>
    </source>
</evidence>
<accession>A0A1R1PXL8</accession>
<dbReference type="GO" id="GO:0005546">
    <property type="term" value="F:phosphatidylinositol-4,5-bisphosphate binding"/>
    <property type="evidence" value="ECO:0007669"/>
    <property type="project" value="TreeGrafter"/>
</dbReference>
<dbReference type="Proteomes" id="UP000188320">
    <property type="component" value="Unassembled WGS sequence"/>
</dbReference>
<evidence type="ECO:0000313" key="5">
    <source>
        <dbReference type="Proteomes" id="UP000188320"/>
    </source>
</evidence>
<dbReference type="EMBL" id="LSSK01000067">
    <property type="protein sequence ID" value="OMH85638.1"/>
    <property type="molecule type" value="Genomic_DNA"/>
</dbReference>
<feature type="region of interest" description="Disordered" evidence="2">
    <location>
        <begin position="52"/>
        <end position="83"/>
    </location>
</feature>
<feature type="compositionally biased region" description="Basic and acidic residues" evidence="2">
    <location>
        <begin position="416"/>
        <end position="425"/>
    </location>
</feature>
<feature type="compositionally biased region" description="Acidic residues" evidence="2">
    <location>
        <begin position="64"/>
        <end position="73"/>
    </location>
</feature>
<keyword evidence="5" id="KW-1185">Reference proteome</keyword>
<feature type="region of interest" description="Disordered" evidence="2">
    <location>
        <begin position="138"/>
        <end position="158"/>
    </location>
</feature>
<dbReference type="OrthoDB" id="241990at2759"/>
<evidence type="ECO:0000259" key="3">
    <source>
        <dbReference type="Pfam" id="PF16978"/>
    </source>
</evidence>
<sequence>MAIITEAEYVIEQMRLSFLRYKDGVGEHVIQIKRSKAQNEWNYGYWKTKNGGEAGWDGERTTSDDDSEEESEEEIKIPSSPEHQTLAAVVGANELDRKGRGGGEMGGFRRDYMGKKYRKDVTKRVIQNLEIKIENDKDGSCATEDGARDKEPNKNETGKVDKMGLIDMLRVESKGRIGMIPKTRRREGSESDQSELELERIKNAGEMVINPAKVENAEILRRAQQSKEDEERRQRKKSHRGLNITGSRMARIWSIDKGVLNTIQETEYTVDGEGGPVEERVKDGADIQEKYSKGERLVDSLEENEDHKKFDGKVEDRIRKLVAPIKARRSKTYPAGNVVGNGPGSGAGAREEVDKKVAGSRIREEKNEDKRKTMYVQTSVEEKMLQKKQRPLSVYWEEPKQGTVAAIRPISILYEGRGRNEESKSQVRGGEGGRGRAKGGGREPGEYSGDAEGLEEEGEGEGEDGEEDELEDDDDDEKEKVLLEAKRKQQEKWMAASEQRQSRIDMIKRAGATQTSGLGQLLKGKGGRTTSVQIGVGYKQFIDQENGLSTIVYLPEILFNRQNERMEAAERAINVNLSETATAEQLIGAVLYLLSDRLNGLDSSNDTKEMGVIAVESSILEQYGRAECWDVRIAEIDGEIDYDFPVLDRTRVVSKIGITEFAICLAPTRQDKPQSAGIGADGYNAYPDYSGAAKPLNMYYRSRLANENTARLFKRQTATNERPETFLSAIRTSRILTNEDHGYDLAMNMPALRDSVQVDSTQKFTSSRIRDSVYRHNTHTYNYIAQNAGESAQLVRIYFYREQNEAKKNTGKHITRNSDVYLSTTIRTMVQDTLFDVLRLACRKWELVQRDYSLTFVEEPAKPLALARTVGELLPCNLEFCLVPNTLLSPQNEPNTNTNTKYNYDFNISSNSNNISSALSNLGRSDISSVSIDLLPSSVNCYSFQVFLCFAPAHVSKETYWATAQFIHLATLKRLGPLQTIPEKPKTTQTSSLPTYQQHKQPPQHWAIQCQCPRACQIDPDRNQVCGGLSEDNPTH</sequence>
<organism evidence="4 5">
    <name type="scientific">Zancudomyces culisetae</name>
    <name type="common">Gut fungus</name>
    <name type="synonym">Smittium culisetae</name>
    <dbReference type="NCBI Taxonomy" id="1213189"/>
    <lineage>
        <taxon>Eukaryota</taxon>
        <taxon>Fungi</taxon>
        <taxon>Fungi incertae sedis</taxon>
        <taxon>Zoopagomycota</taxon>
        <taxon>Kickxellomycotina</taxon>
        <taxon>Harpellomycetes</taxon>
        <taxon>Harpellales</taxon>
        <taxon>Legeriomycetaceae</taxon>
        <taxon>Zancudomyces</taxon>
    </lineage>
</organism>
<gene>
    <name evidence="4" type="ORF">AX774_g809</name>
</gene>
<feature type="region of interest" description="Disordered" evidence="2">
    <location>
        <begin position="222"/>
        <end position="242"/>
    </location>
</feature>
<dbReference type="GO" id="GO:0031932">
    <property type="term" value="C:TORC2 complex"/>
    <property type="evidence" value="ECO:0007669"/>
    <property type="project" value="InterPro"/>
</dbReference>
<dbReference type="AlphaFoldDB" id="A0A1R1PXL8"/>
<name>A0A1R1PXL8_ZANCU</name>
<feature type="compositionally biased region" description="Basic and acidic residues" evidence="2">
    <location>
        <begin position="222"/>
        <end position="233"/>
    </location>
</feature>
<dbReference type="PANTHER" id="PTHR13335">
    <property type="entry name" value="TARGET OF RAPAMYCIN COMPLEX 2 SUBUNIT MAPKAP1"/>
    <property type="match status" value="1"/>
</dbReference>
<evidence type="ECO:0000313" key="4">
    <source>
        <dbReference type="EMBL" id="OMH85638.1"/>
    </source>
</evidence>
<dbReference type="InterPro" id="IPR031567">
    <property type="entry name" value="CRIM_dom"/>
</dbReference>
<feature type="region of interest" description="Disordered" evidence="2">
    <location>
        <begin position="406"/>
        <end position="477"/>
    </location>
</feature>
<feature type="compositionally biased region" description="Acidic residues" evidence="2">
    <location>
        <begin position="452"/>
        <end position="477"/>
    </location>
</feature>
<protein>
    <recommendedName>
        <fullName evidence="3">CRIM domain-containing protein</fullName>
    </recommendedName>
</protein>
<feature type="region of interest" description="Disordered" evidence="2">
    <location>
        <begin position="333"/>
        <end position="373"/>
    </location>
</feature>
<comment type="caution">
    <text evidence="4">The sequence shown here is derived from an EMBL/GenBank/DDBJ whole genome shotgun (WGS) entry which is preliminary data.</text>
</comment>
<dbReference type="Pfam" id="PF16978">
    <property type="entry name" value="CRIM"/>
    <property type="match status" value="1"/>
</dbReference>
<reference evidence="5" key="1">
    <citation type="submission" date="2017-01" db="EMBL/GenBank/DDBJ databases">
        <authorList>
            <person name="Wang Y."/>
            <person name="White M."/>
            <person name="Kvist S."/>
            <person name="Moncalvo J.-M."/>
        </authorList>
    </citation>
    <scope>NUCLEOTIDE SEQUENCE [LARGE SCALE GENOMIC DNA]</scope>
    <source>
        <strain evidence="5">COL-18-3</strain>
    </source>
</reference>
<dbReference type="PANTHER" id="PTHR13335:SF1">
    <property type="entry name" value="TARGET OF RAPAMYCIN COMPLEX 2 SUBUNIT MAPKAP1"/>
    <property type="match status" value="1"/>
</dbReference>
<dbReference type="GO" id="GO:0038203">
    <property type="term" value="P:TORC2 signaling"/>
    <property type="evidence" value="ECO:0007669"/>
    <property type="project" value="TreeGrafter"/>
</dbReference>
<dbReference type="InterPro" id="IPR008828">
    <property type="entry name" value="Sin1/Avo1"/>
</dbReference>
<comment type="similarity">
    <text evidence="1">Belongs to the SIN1 family.</text>
</comment>
<evidence type="ECO:0000256" key="1">
    <source>
        <dbReference type="ARBA" id="ARBA00009407"/>
    </source>
</evidence>
<dbReference type="GO" id="GO:0005737">
    <property type="term" value="C:cytoplasm"/>
    <property type="evidence" value="ECO:0007669"/>
    <property type="project" value="TreeGrafter"/>
</dbReference>
<dbReference type="GO" id="GO:0005886">
    <property type="term" value="C:plasma membrane"/>
    <property type="evidence" value="ECO:0007669"/>
    <property type="project" value="TreeGrafter"/>
</dbReference>